<evidence type="ECO:0000313" key="2">
    <source>
        <dbReference type="EMBL" id="KYQ59664.1"/>
    </source>
</evidence>
<organism evidence="2 3">
    <name type="scientific">Mycetomoellerius zeteki</name>
    <dbReference type="NCBI Taxonomy" id="64791"/>
    <lineage>
        <taxon>Eukaryota</taxon>
        <taxon>Metazoa</taxon>
        <taxon>Ecdysozoa</taxon>
        <taxon>Arthropoda</taxon>
        <taxon>Hexapoda</taxon>
        <taxon>Insecta</taxon>
        <taxon>Pterygota</taxon>
        <taxon>Neoptera</taxon>
        <taxon>Endopterygota</taxon>
        <taxon>Hymenoptera</taxon>
        <taxon>Apocrita</taxon>
        <taxon>Aculeata</taxon>
        <taxon>Formicoidea</taxon>
        <taxon>Formicidae</taxon>
        <taxon>Myrmicinae</taxon>
        <taxon>Mycetomoellerius</taxon>
    </lineage>
</organism>
<feature type="region of interest" description="Disordered" evidence="1">
    <location>
        <begin position="1"/>
        <end position="28"/>
    </location>
</feature>
<protein>
    <submittedName>
        <fullName evidence="2">Uncharacterized protein</fullName>
    </submittedName>
</protein>
<name>A0A151XGY4_9HYME</name>
<dbReference type="Proteomes" id="UP000075809">
    <property type="component" value="Unassembled WGS sequence"/>
</dbReference>
<proteinExistence type="predicted"/>
<evidence type="ECO:0000313" key="3">
    <source>
        <dbReference type="Proteomes" id="UP000075809"/>
    </source>
</evidence>
<sequence>MDAIKVIKRDQDTRVGERTPVNPRIGPFRSISHRLMPAIRKDGIGCPASGRLQRTRTRTKISAALS</sequence>
<reference evidence="2 3" key="1">
    <citation type="submission" date="2015-09" db="EMBL/GenBank/DDBJ databases">
        <title>Trachymyrmex zeteki WGS genome.</title>
        <authorList>
            <person name="Nygaard S."/>
            <person name="Hu H."/>
            <person name="Boomsma J."/>
            <person name="Zhang G."/>
        </authorList>
    </citation>
    <scope>NUCLEOTIDE SEQUENCE [LARGE SCALE GENOMIC DNA]</scope>
    <source>
        <strain evidence="2">Tzet28-1</strain>
        <tissue evidence="2">Whole body</tissue>
    </source>
</reference>
<dbReference type="AlphaFoldDB" id="A0A151XGY4"/>
<gene>
    <name evidence="2" type="ORF">ALC60_01330</name>
</gene>
<dbReference type="EMBL" id="KQ982138">
    <property type="protein sequence ID" value="KYQ59664.1"/>
    <property type="molecule type" value="Genomic_DNA"/>
</dbReference>
<accession>A0A151XGY4</accession>
<evidence type="ECO:0000256" key="1">
    <source>
        <dbReference type="SAM" id="MobiDB-lite"/>
    </source>
</evidence>
<keyword evidence="3" id="KW-1185">Reference proteome</keyword>
<feature type="compositionally biased region" description="Basic and acidic residues" evidence="1">
    <location>
        <begin position="1"/>
        <end position="17"/>
    </location>
</feature>
<feature type="region of interest" description="Disordered" evidence="1">
    <location>
        <begin position="46"/>
        <end position="66"/>
    </location>
</feature>